<proteinExistence type="predicted"/>
<organism evidence="1 2">
    <name type="scientific">Mycena maculata</name>
    <dbReference type="NCBI Taxonomy" id="230809"/>
    <lineage>
        <taxon>Eukaryota</taxon>
        <taxon>Fungi</taxon>
        <taxon>Dikarya</taxon>
        <taxon>Basidiomycota</taxon>
        <taxon>Agaricomycotina</taxon>
        <taxon>Agaricomycetes</taxon>
        <taxon>Agaricomycetidae</taxon>
        <taxon>Agaricales</taxon>
        <taxon>Marasmiineae</taxon>
        <taxon>Mycenaceae</taxon>
        <taxon>Mycena</taxon>
    </lineage>
</organism>
<keyword evidence="2" id="KW-1185">Reference proteome</keyword>
<reference evidence="1" key="1">
    <citation type="submission" date="2023-03" db="EMBL/GenBank/DDBJ databases">
        <title>Massive genome expansion in bonnet fungi (Mycena s.s.) driven by repeated elements and novel gene families across ecological guilds.</title>
        <authorList>
            <consortium name="Lawrence Berkeley National Laboratory"/>
            <person name="Harder C.B."/>
            <person name="Miyauchi S."/>
            <person name="Viragh M."/>
            <person name="Kuo A."/>
            <person name="Thoen E."/>
            <person name="Andreopoulos B."/>
            <person name="Lu D."/>
            <person name="Skrede I."/>
            <person name="Drula E."/>
            <person name="Henrissat B."/>
            <person name="Morin E."/>
            <person name="Kohler A."/>
            <person name="Barry K."/>
            <person name="LaButti K."/>
            <person name="Morin E."/>
            <person name="Salamov A."/>
            <person name="Lipzen A."/>
            <person name="Mereny Z."/>
            <person name="Hegedus B."/>
            <person name="Baldrian P."/>
            <person name="Stursova M."/>
            <person name="Weitz H."/>
            <person name="Taylor A."/>
            <person name="Grigoriev I.V."/>
            <person name="Nagy L.G."/>
            <person name="Martin F."/>
            <person name="Kauserud H."/>
        </authorList>
    </citation>
    <scope>NUCLEOTIDE SEQUENCE</scope>
    <source>
        <strain evidence="1">CBHHK188m</strain>
    </source>
</reference>
<gene>
    <name evidence="1" type="ORF">DFH07DRAFT_809311</name>
</gene>
<dbReference type="SUPFAM" id="SSF52047">
    <property type="entry name" value="RNI-like"/>
    <property type="match status" value="1"/>
</dbReference>
<evidence type="ECO:0000313" key="1">
    <source>
        <dbReference type="EMBL" id="KAJ7766528.1"/>
    </source>
</evidence>
<name>A0AAD7JK32_9AGAR</name>
<comment type="caution">
    <text evidence="1">The sequence shown here is derived from an EMBL/GenBank/DDBJ whole genome shotgun (WGS) entry which is preliminary data.</text>
</comment>
<evidence type="ECO:0008006" key="3">
    <source>
        <dbReference type="Google" id="ProtNLM"/>
    </source>
</evidence>
<protein>
    <recommendedName>
        <fullName evidence="3">F-box domain-containing protein</fullName>
    </recommendedName>
</protein>
<accession>A0AAD7JK32</accession>
<dbReference type="EMBL" id="JARJLG010000032">
    <property type="protein sequence ID" value="KAJ7766528.1"/>
    <property type="molecule type" value="Genomic_DNA"/>
</dbReference>
<evidence type="ECO:0000313" key="2">
    <source>
        <dbReference type="Proteomes" id="UP001215280"/>
    </source>
</evidence>
<dbReference type="AlphaFoldDB" id="A0AAD7JK32"/>
<dbReference type="Proteomes" id="UP001215280">
    <property type="component" value="Unassembled WGS sequence"/>
</dbReference>
<sequence>MELKPDQRLGGTRCDFNHFDFPADTATAPGPPLSPSNTYTRGSKSLNWFPVVLMDPRQLDAAILALREEVREWREHYPVDYHKCNQILTKAEALKIDVDLVYPWPSLYLLCAFRCTQTAEQAQFWARLRQLETRWDRLRVMAVGRWWSKKFPNGIRIPTHIPPEILHKIISSHVADTHESPEKDWHEGTDFILSCCLVSKDWNSIATDLLYRTCIKLGNTESISKLLRTLSNDDPFPRAVHHLVLTAQYTDKTFPEVATKLLAHCPSLRTFQIAAELKFSHQFEGSFLHLSAVMLRGVFLRDFARLLTNLPNLSILHAEELQIFSGRLHAYRSGTDPPGDTLTDIPLPTYHLKCLHLETISLTEGQIQWLLPGSMPLEALSLRGVYAPALARLVGPRVKHLRLTPEDPDAGENNDHLASMLPMFTSLATLCLVGERWPWASVLGNVTAPITELTMSWSPSGFAALAAALEDRSWQRQLREISVFFRYSADATHDIVEAYPASQKLKEFSHSRNITLHWFSDRPPTVFTTPFVPLYDI</sequence>